<comment type="caution">
    <text evidence="4">The sequence shown here is derived from an EMBL/GenBank/DDBJ whole genome shotgun (WGS) entry which is preliminary data.</text>
</comment>
<dbReference type="AlphaFoldDB" id="A0ABD0KE59"/>
<keyword evidence="5" id="KW-1185">Reference proteome</keyword>
<dbReference type="EMBL" id="JACVVK020000195">
    <property type="protein sequence ID" value="KAK7485414.1"/>
    <property type="molecule type" value="Genomic_DNA"/>
</dbReference>
<evidence type="ECO:0000259" key="3">
    <source>
        <dbReference type="PROSITE" id="PS50102"/>
    </source>
</evidence>
<name>A0ABD0KE59_9CAEN</name>
<dbReference type="Gene3D" id="3.30.70.330">
    <property type="match status" value="1"/>
</dbReference>
<organism evidence="4 5">
    <name type="scientific">Batillaria attramentaria</name>
    <dbReference type="NCBI Taxonomy" id="370345"/>
    <lineage>
        <taxon>Eukaryota</taxon>
        <taxon>Metazoa</taxon>
        <taxon>Spiralia</taxon>
        <taxon>Lophotrochozoa</taxon>
        <taxon>Mollusca</taxon>
        <taxon>Gastropoda</taxon>
        <taxon>Caenogastropoda</taxon>
        <taxon>Sorbeoconcha</taxon>
        <taxon>Cerithioidea</taxon>
        <taxon>Batillariidae</taxon>
        <taxon>Batillaria</taxon>
    </lineage>
</organism>
<evidence type="ECO:0000313" key="5">
    <source>
        <dbReference type="Proteomes" id="UP001519460"/>
    </source>
</evidence>
<dbReference type="SUPFAM" id="SSF54928">
    <property type="entry name" value="RNA-binding domain, RBD"/>
    <property type="match status" value="1"/>
</dbReference>
<feature type="region of interest" description="Disordered" evidence="2">
    <location>
        <begin position="146"/>
        <end position="166"/>
    </location>
</feature>
<dbReference type="InterPro" id="IPR012677">
    <property type="entry name" value="Nucleotide-bd_a/b_plait_sf"/>
</dbReference>
<feature type="compositionally biased region" description="Basic and acidic residues" evidence="2">
    <location>
        <begin position="146"/>
        <end position="161"/>
    </location>
</feature>
<proteinExistence type="predicted"/>
<protein>
    <recommendedName>
        <fullName evidence="3">RRM domain-containing protein</fullName>
    </recommendedName>
</protein>
<gene>
    <name evidence="4" type="ORF">BaRGS_00023362</name>
</gene>
<evidence type="ECO:0000256" key="1">
    <source>
        <dbReference type="PROSITE-ProRule" id="PRU00176"/>
    </source>
</evidence>
<sequence>MARRTGVAQLPLSSAVFTVEANPERGEVEVFSTDRVTADDFKETFAAIIEKTTYSLEKQEEEVAVGNEDSGVRAVLGAGGQVVEILMPNQSRKVFIHQPADGATEESIRQKFEQFGTIIDCKKLHGMDVWGYVIFGSSGEAAEAVERTKADDRDKGQLEKPRRAKQNSALKARLSWFRRPCTGNAYVTVTSPDFFLKCTKMGVLQVAGTTVKIEEDTVKKNRLLLTGLPHEITDGLIKESLLIAGKETDERIVTFINILRTRAVEARKTTW</sequence>
<accession>A0ABD0KE59</accession>
<dbReference type="GO" id="GO:0003723">
    <property type="term" value="F:RNA binding"/>
    <property type="evidence" value="ECO:0007669"/>
    <property type="project" value="UniProtKB-UniRule"/>
</dbReference>
<reference evidence="4 5" key="1">
    <citation type="journal article" date="2023" name="Sci. Data">
        <title>Genome assembly of the Korean intertidal mud-creeper Batillaria attramentaria.</title>
        <authorList>
            <person name="Patra A.K."/>
            <person name="Ho P.T."/>
            <person name="Jun S."/>
            <person name="Lee S.J."/>
            <person name="Kim Y."/>
            <person name="Won Y.J."/>
        </authorList>
    </citation>
    <scope>NUCLEOTIDE SEQUENCE [LARGE SCALE GENOMIC DNA]</scope>
    <source>
        <strain evidence="4">Wonlab-2016</strain>
    </source>
</reference>
<dbReference type="InterPro" id="IPR035979">
    <property type="entry name" value="RBD_domain_sf"/>
</dbReference>
<dbReference type="Proteomes" id="UP001519460">
    <property type="component" value="Unassembled WGS sequence"/>
</dbReference>
<evidence type="ECO:0000256" key="2">
    <source>
        <dbReference type="SAM" id="MobiDB-lite"/>
    </source>
</evidence>
<feature type="domain" description="RRM" evidence="3">
    <location>
        <begin position="92"/>
        <end position="166"/>
    </location>
</feature>
<keyword evidence="1" id="KW-0694">RNA-binding</keyword>
<dbReference type="PROSITE" id="PS50102">
    <property type="entry name" value="RRM"/>
    <property type="match status" value="1"/>
</dbReference>
<evidence type="ECO:0000313" key="4">
    <source>
        <dbReference type="EMBL" id="KAK7485414.1"/>
    </source>
</evidence>
<dbReference type="InterPro" id="IPR000504">
    <property type="entry name" value="RRM_dom"/>
</dbReference>